<dbReference type="InterPro" id="IPR012001">
    <property type="entry name" value="Thiamin_PyroP_enz_TPP-bd_dom"/>
</dbReference>
<feature type="domain" description="Thiamine pyrophosphate enzyme central" evidence="4">
    <location>
        <begin position="190"/>
        <end position="326"/>
    </location>
</feature>
<name>A0ABX7NZS6_9BACT</name>
<gene>
    <name evidence="7" type="ORF">JY651_48680</name>
</gene>
<accession>A0ABX7NZS6</accession>
<dbReference type="PROSITE" id="PS00187">
    <property type="entry name" value="TPP_ENZYMES"/>
    <property type="match status" value="1"/>
</dbReference>
<sequence>MKRTGCIALLEQLAAEGAGYLFGNPGTVEEGFLDAMRAVPSIQYILCLQESVAVAMADGHARATRRPAFVQLHSGVGLGNGIGMLYQAKRGHSPLVVLTGEAGLAYDAMDAQMACDLVAMARPVTKWATRVVHPGSVLRVLRRAIKIASTPPMGPVFVALPMDVLDALNDEPVIPTPRLDTRSAPEPGAVEALACLLAEADHPLLIMGDGVTASGAQEELTRVAELLGAEVWGANSSEVNMDASHPLYRGLLGHMFGRESTAVVSQADAVLIVGTYVFPEVFPALSGVFRPSARVAHVDLDADEIAKNFPVDLGLVADPKRTLTALAEALPGVMTRAQRTAAEGRMLIAREQREARASDGDGAGMPALLLRELASRVGDEAIVFDEALTCSPEVNRALPARRPGHFFQTRGGSLGVGIPGALGVKLACPDKTVIGFTGDGGSMYTIQALWTAVRHGIDAKFVVCNNGGYRLLDRNLLEYWKERGIPEHPFPGSFDLSSPPLHFVELARAMGVPAARVSTEEEVGPALDLALGTPGPFLIDWVLPRESPAPDVDRRCGQ</sequence>
<dbReference type="Proteomes" id="UP000662747">
    <property type="component" value="Chromosome"/>
</dbReference>
<dbReference type="Pfam" id="PF02775">
    <property type="entry name" value="TPP_enzyme_C"/>
    <property type="match status" value="1"/>
</dbReference>
<dbReference type="Gene3D" id="3.40.50.970">
    <property type="match status" value="2"/>
</dbReference>
<evidence type="ECO:0000313" key="8">
    <source>
        <dbReference type="Proteomes" id="UP000662747"/>
    </source>
</evidence>
<dbReference type="RefSeq" id="WP_206724467.1">
    <property type="nucleotide sequence ID" value="NZ_CP071090.1"/>
</dbReference>
<evidence type="ECO:0000259" key="4">
    <source>
        <dbReference type="Pfam" id="PF00205"/>
    </source>
</evidence>
<keyword evidence="2 3" id="KW-0786">Thiamine pyrophosphate</keyword>
<dbReference type="EMBL" id="CP071090">
    <property type="protein sequence ID" value="QSQ22891.1"/>
    <property type="molecule type" value="Genomic_DNA"/>
</dbReference>
<dbReference type="CDD" id="cd02002">
    <property type="entry name" value="TPP_BFDC"/>
    <property type="match status" value="1"/>
</dbReference>
<evidence type="ECO:0000313" key="7">
    <source>
        <dbReference type="EMBL" id="QSQ22891.1"/>
    </source>
</evidence>
<dbReference type="InterPro" id="IPR029061">
    <property type="entry name" value="THDP-binding"/>
</dbReference>
<evidence type="ECO:0000259" key="6">
    <source>
        <dbReference type="Pfam" id="PF02776"/>
    </source>
</evidence>
<feature type="domain" description="Thiamine pyrophosphate enzyme TPP-binding" evidence="5">
    <location>
        <begin position="394"/>
        <end position="540"/>
    </location>
</feature>
<dbReference type="InterPro" id="IPR011766">
    <property type="entry name" value="TPP_enzyme_TPP-bd"/>
</dbReference>
<comment type="similarity">
    <text evidence="1 3">Belongs to the TPP enzyme family.</text>
</comment>
<dbReference type="InterPro" id="IPR000399">
    <property type="entry name" value="TPP-bd_CS"/>
</dbReference>
<dbReference type="InterPro" id="IPR029035">
    <property type="entry name" value="DHS-like_NAD/FAD-binding_dom"/>
</dbReference>
<evidence type="ECO:0000256" key="3">
    <source>
        <dbReference type="RuleBase" id="RU362132"/>
    </source>
</evidence>
<evidence type="ECO:0000256" key="1">
    <source>
        <dbReference type="ARBA" id="ARBA00007812"/>
    </source>
</evidence>
<dbReference type="Pfam" id="PF00205">
    <property type="entry name" value="TPP_enzyme_M"/>
    <property type="match status" value="1"/>
</dbReference>
<dbReference type="InterPro" id="IPR012000">
    <property type="entry name" value="Thiamin_PyroP_enz_cen_dom"/>
</dbReference>
<proteinExistence type="inferred from homology"/>
<feature type="domain" description="Thiamine pyrophosphate enzyme N-terminal TPP-binding" evidence="6">
    <location>
        <begin position="7"/>
        <end position="119"/>
    </location>
</feature>
<protein>
    <submittedName>
        <fullName evidence="7">Thiamine pyrophosphate-binding protein</fullName>
    </submittedName>
</protein>
<organism evidence="7 8">
    <name type="scientific">Pyxidicoccus parkwayensis</name>
    <dbReference type="NCBI Taxonomy" id="2813578"/>
    <lineage>
        <taxon>Bacteria</taxon>
        <taxon>Pseudomonadati</taxon>
        <taxon>Myxococcota</taxon>
        <taxon>Myxococcia</taxon>
        <taxon>Myxococcales</taxon>
        <taxon>Cystobacterineae</taxon>
        <taxon>Myxococcaceae</taxon>
        <taxon>Pyxidicoccus</taxon>
    </lineage>
</organism>
<dbReference type="Pfam" id="PF02776">
    <property type="entry name" value="TPP_enzyme_N"/>
    <property type="match status" value="1"/>
</dbReference>
<evidence type="ECO:0000259" key="5">
    <source>
        <dbReference type="Pfam" id="PF02775"/>
    </source>
</evidence>
<evidence type="ECO:0000256" key="2">
    <source>
        <dbReference type="ARBA" id="ARBA00023052"/>
    </source>
</evidence>
<dbReference type="Gene3D" id="3.40.50.1220">
    <property type="entry name" value="TPP-binding domain"/>
    <property type="match status" value="1"/>
</dbReference>
<dbReference type="SUPFAM" id="SSF52518">
    <property type="entry name" value="Thiamin diphosphate-binding fold (THDP-binding)"/>
    <property type="match status" value="2"/>
</dbReference>
<dbReference type="SUPFAM" id="SSF52467">
    <property type="entry name" value="DHS-like NAD/FAD-binding domain"/>
    <property type="match status" value="1"/>
</dbReference>
<dbReference type="CDD" id="cd07035">
    <property type="entry name" value="TPP_PYR_POX_like"/>
    <property type="match status" value="1"/>
</dbReference>
<dbReference type="InterPro" id="IPR045229">
    <property type="entry name" value="TPP_enz"/>
</dbReference>
<reference evidence="7 8" key="1">
    <citation type="submission" date="2021-02" db="EMBL/GenBank/DDBJ databases">
        <title>De Novo genome assembly of isolated myxobacteria.</title>
        <authorList>
            <person name="Stevens D.C."/>
        </authorList>
    </citation>
    <scope>NUCLEOTIDE SEQUENCE [LARGE SCALE GENOMIC DNA]</scope>
    <source>
        <strain evidence="8">SCPEA02</strain>
    </source>
</reference>
<dbReference type="PANTHER" id="PTHR18968:SF86">
    <property type="entry name" value="ACETOLACTATE SYNTHASE LARGE SUBUNIT ILVX-RELATED"/>
    <property type="match status" value="1"/>
</dbReference>
<keyword evidence="8" id="KW-1185">Reference proteome</keyword>
<dbReference type="PANTHER" id="PTHR18968">
    <property type="entry name" value="THIAMINE PYROPHOSPHATE ENZYMES"/>
    <property type="match status" value="1"/>
</dbReference>